<dbReference type="EMBL" id="JPKZ01001901">
    <property type="protein sequence ID" value="KHN79500.1"/>
    <property type="molecule type" value="Genomic_DNA"/>
</dbReference>
<gene>
    <name evidence="2" type="ORF">Tcan_07989</name>
</gene>
<dbReference type="OrthoDB" id="10634409at2759"/>
<keyword evidence="1" id="KW-0732">Signal</keyword>
<keyword evidence="3" id="KW-1185">Reference proteome</keyword>
<evidence type="ECO:0000313" key="3">
    <source>
        <dbReference type="Proteomes" id="UP000031036"/>
    </source>
</evidence>
<evidence type="ECO:0000256" key="1">
    <source>
        <dbReference type="SAM" id="SignalP"/>
    </source>
</evidence>
<evidence type="ECO:0000313" key="2">
    <source>
        <dbReference type="EMBL" id="KHN79500.1"/>
    </source>
</evidence>
<comment type="caution">
    <text evidence="2">The sequence shown here is derived from an EMBL/GenBank/DDBJ whole genome shotgun (WGS) entry which is preliminary data.</text>
</comment>
<sequence>MAWLAFVLLQYSLHLSIAQMGFGGGGYCAKCAMANSGINSHAFGFGGMSSNPSFGSSFGTAQVNENNFGAAATLNSLGFGTNSANIVNVGSASGINPAVDPPSSTPPTDNSNVYSLVTSNPCMNSGCFVFPAGSLLDLLDVPQLPEVPEPQNSAKESIDERRLRKITERINQMLRNAETFADLKEKLWKLRHCKNVSELPKLPEIPLPVDSGEVSDETRERIEVYNEVAKLYNRATSIFGKIKVLQYFLRRGR</sequence>
<feature type="signal peptide" evidence="1">
    <location>
        <begin position="1"/>
        <end position="18"/>
    </location>
</feature>
<accession>A0A0B2VEQ7</accession>
<organism evidence="2 3">
    <name type="scientific">Toxocara canis</name>
    <name type="common">Canine roundworm</name>
    <dbReference type="NCBI Taxonomy" id="6265"/>
    <lineage>
        <taxon>Eukaryota</taxon>
        <taxon>Metazoa</taxon>
        <taxon>Ecdysozoa</taxon>
        <taxon>Nematoda</taxon>
        <taxon>Chromadorea</taxon>
        <taxon>Rhabditida</taxon>
        <taxon>Spirurina</taxon>
        <taxon>Ascaridomorpha</taxon>
        <taxon>Ascaridoidea</taxon>
        <taxon>Toxocaridae</taxon>
        <taxon>Toxocara</taxon>
    </lineage>
</organism>
<evidence type="ECO:0008006" key="4">
    <source>
        <dbReference type="Google" id="ProtNLM"/>
    </source>
</evidence>
<dbReference type="Proteomes" id="UP000031036">
    <property type="component" value="Unassembled WGS sequence"/>
</dbReference>
<reference evidence="2 3" key="1">
    <citation type="submission" date="2014-11" db="EMBL/GenBank/DDBJ databases">
        <title>Genetic blueprint of the zoonotic pathogen Toxocara canis.</title>
        <authorList>
            <person name="Zhu X.-Q."/>
            <person name="Korhonen P.K."/>
            <person name="Cai H."/>
            <person name="Young N.D."/>
            <person name="Nejsum P."/>
            <person name="von Samson-Himmelstjerna G."/>
            <person name="Boag P.R."/>
            <person name="Tan P."/>
            <person name="Li Q."/>
            <person name="Min J."/>
            <person name="Yang Y."/>
            <person name="Wang X."/>
            <person name="Fang X."/>
            <person name="Hall R.S."/>
            <person name="Hofmann A."/>
            <person name="Sternberg P.W."/>
            <person name="Jex A.R."/>
            <person name="Gasser R.B."/>
        </authorList>
    </citation>
    <scope>NUCLEOTIDE SEQUENCE [LARGE SCALE GENOMIC DNA]</scope>
    <source>
        <strain evidence="2">PN_DK_2014</strain>
    </source>
</reference>
<protein>
    <recommendedName>
        <fullName evidence="4">Nucleoporin Nup54 alpha-helical domain-containing protein</fullName>
    </recommendedName>
</protein>
<feature type="chain" id="PRO_5002095395" description="Nucleoporin Nup54 alpha-helical domain-containing protein" evidence="1">
    <location>
        <begin position="19"/>
        <end position="253"/>
    </location>
</feature>
<proteinExistence type="predicted"/>
<dbReference type="AlphaFoldDB" id="A0A0B2VEQ7"/>
<name>A0A0B2VEQ7_TOXCA</name>